<dbReference type="EMBL" id="JAAMOW010000002">
    <property type="protein sequence ID" value="NGY04240.1"/>
    <property type="molecule type" value="Genomic_DNA"/>
</dbReference>
<dbReference type="GO" id="GO:0008643">
    <property type="term" value="P:carbohydrate transport"/>
    <property type="evidence" value="ECO:0007669"/>
    <property type="project" value="InterPro"/>
</dbReference>
<dbReference type="AlphaFoldDB" id="A0A6M2BPK5"/>
<dbReference type="GO" id="GO:0006814">
    <property type="term" value="P:sodium ion transport"/>
    <property type="evidence" value="ECO:0007669"/>
    <property type="project" value="InterPro"/>
</dbReference>
<dbReference type="InterPro" id="IPR036259">
    <property type="entry name" value="MFS_trans_sf"/>
</dbReference>
<evidence type="ECO:0000256" key="2">
    <source>
        <dbReference type="SAM" id="Phobius"/>
    </source>
</evidence>
<dbReference type="InterPro" id="IPR039672">
    <property type="entry name" value="MFS_2"/>
</dbReference>
<feature type="transmembrane region" description="Helical" evidence="2">
    <location>
        <begin position="408"/>
        <end position="428"/>
    </location>
</feature>
<dbReference type="Proteomes" id="UP000472676">
    <property type="component" value="Unassembled WGS sequence"/>
</dbReference>
<sequence>MGFGRKLALGAGDFGFNLYWQTASLYLLFFYTDVLGLPPSIAGAIYMLALIWDAVLDPLIGSVVDRTRSRLGRYRPYLLFGGVPLGLIFAASFLAPTGDSVFAIAVTATLHVAFRTLYAAISIPYSALFARVTQDARVRAELAGFRMVCATLGALIVAGGTLPFVKAFSTPEAPRLGWTILGLAFGVVASLLLLVVAWAARGYDDFEVQPAPRRDLQAMLRSLLANRALLIVLGAVMVSSFANTLFGKNLLYYFKYIVGRAELASAAMALVALGAAVLVPLFAWIARTRGKRATWLIGSVPSLIGMLLWRLGQDGSSLPLLFTALGLYAFGTAAYVVCFWSMLPDTVEYGEWKSGVRTESLVFGLGVLGQKFALGLGAGFLGIALAHVGYVANAEQTPETIAGIKAMMFWFPLGGWVVSVALIAFYPLGLKEHARIVEEIAARRLAASPETLNSALGTPVNT</sequence>
<dbReference type="GO" id="GO:0015293">
    <property type="term" value="F:symporter activity"/>
    <property type="evidence" value="ECO:0007669"/>
    <property type="project" value="InterPro"/>
</dbReference>
<feature type="transmembrane region" description="Helical" evidence="2">
    <location>
        <begin position="361"/>
        <end position="388"/>
    </location>
</feature>
<keyword evidence="2" id="KW-0472">Membrane</keyword>
<dbReference type="InterPro" id="IPR001927">
    <property type="entry name" value="Na/Gal_symport"/>
</dbReference>
<protein>
    <submittedName>
        <fullName evidence="3">Glycoside transporter</fullName>
    </submittedName>
</protein>
<proteinExistence type="inferred from homology"/>
<gene>
    <name evidence="3" type="ORF">G7Y85_05655</name>
</gene>
<feature type="transmembrane region" description="Helical" evidence="2">
    <location>
        <begin position="142"/>
        <end position="164"/>
    </location>
</feature>
<dbReference type="GO" id="GO:0005886">
    <property type="term" value="C:plasma membrane"/>
    <property type="evidence" value="ECO:0007669"/>
    <property type="project" value="TreeGrafter"/>
</dbReference>
<feature type="transmembrane region" description="Helical" evidence="2">
    <location>
        <begin position="318"/>
        <end position="340"/>
    </location>
</feature>
<keyword evidence="4" id="KW-1185">Reference proteome</keyword>
<feature type="transmembrane region" description="Helical" evidence="2">
    <location>
        <begin position="77"/>
        <end position="95"/>
    </location>
</feature>
<feature type="transmembrane region" description="Helical" evidence="2">
    <location>
        <begin position="7"/>
        <end position="31"/>
    </location>
</feature>
<feature type="transmembrane region" description="Helical" evidence="2">
    <location>
        <begin position="293"/>
        <end position="312"/>
    </location>
</feature>
<dbReference type="CDD" id="cd17332">
    <property type="entry name" value="MFS_MelB_like"/>
    <property type="match status" value="1"/>
</dbReference>
<comment type="caution">
    <text evidence="3">The sequence shown here is derived from an EMBL/GenBank/DDBJ whole genome shotgun (WGS) entry which is preliminary data.</text>
</comment>
<feature type="transmembrane region" description="Helical" evidence="2">
    <location>
        <begin position="266"/>
        <end position="286"/>
    </location>
</feature>
<reference evidence="3 4" key="1">
    <citation type="journal article" date="2014" name="Int. J. Syst. Evol. Microbiol.">
        <title>Solimonas terrae sp. nov., isolated from soil.</title>
        <authorList>
            <person name="Kim S.J."/>
            <person name="Moon J.Y."/>
            <person name="Weon H.Y."/>
            <person name="Ahn J.H."/>
            <person name="Chen W.M."/>
            <person name="Kwon S.W."/>
        </authorList>
    </citation>
    <scope>NUCLEOTIDE SEQUENCE [LARGE SCALE GENOMIC DNA]</scope>
    <source>
        <strain evidence="3 4">KIS83-12</strain>
    </source>
</reference>
<dbReference type="Gene3D" id="1.20.1250.20">
    <property type="entry name" value="MFS general substrate transporter like domains"/>
    <property type="match status" value="2"/>
</dbReference>
<dbReference type="PANTHER" id="PTHR11328:SF24">
    <property type="entry name" value="MAJOR FACILITATOR SUPERFAMILY (MFS) PROFILE DOMAIN-CONTAINING PROTEIN"/>
    <property type="match status" value="1"/>
</dbReference>
<organism evidence="3 4">
    <name type="scientific">Solimonas terrae</name>
    <dbReference type="NCBI Taxonomy" id="1396819"/>
    <lineage>
        <taxon>Bacteria</taxon>
        <taxon>Pseudomonadati</taxon>
        <taxon>Pseudomonadota</taxon>
        <taxon>Gammaproteobacteria</taxon>
        <taxon>Nevskiales</taxon>
        <taxon>Nevskiaceae</taxon>
        <taxon>Solimonas</taxon>
    </lineage>
</organism>
<feature type="transmembrane region" description="Helical" evidence="2">
    <location>
        <begin position="37"/>
        <end position="56"/>
    </location>
</feature>
<accession>A0A6M2BPK5</accession>
<keyword evidence="2" id="KW-1133">Transmembrane helix</keyword>
<name>A0A6M2BPK5_9GAMM</name>
<dbReference type="Pfam" id="PF13347">
    <property type="entry name" value="MFS_2"/>
    <property type="match status" value="1"/>
</dbReference>
<feature type="transmembrane region" description="Helical" evidence="2">
    <location>
        <begin position="101"/>
        <end position="121"/>
    </location>
</feature>
<dbReference type="SUPFAM" id="SSF103473">
    <property type="entry name" value="MFS general substrate transporter"/>
    <property type="match status" value="1"/>
</dbReference>
<comment type="similarity">
    <text evidence="1">Belongs to the sodium:galactoside symporter (TC 2.A.2) family.</text>
</comment>
<dbReference type="PANTHER" id="PTHR11328">
    <property type="entry name" value="MAJOR FACILITATOR SUPERFAMILY DOMAIN-CONTAINING PROTEIN"/>
    <property type="match status" value="1"/>
</dbReference>
<dbReference type="NCBIfam" id="TIGR00792">
    <property type="entry name" value="gph"/>
    <property type="match status" value="1"/>
</dbReference>
<feature type="transmembrane region" description="Helical" evidence="2">
    <location>
        <begin position="224"/>
        <end position="246"/>
    </location>
</feature>
<evidence type="ECO:0000313" key="4">
    <source>
        <dbReference type="Proteomes" id="UP000472676"/>
    </source>
</evidence>
<feature type="transmembrane region" description="Helical" evidence="2">
    <location>
        <begin position="176"/>
        <end position="203"/>
    </location>
</feature>
<keyword evidence="2" id="KW-0812">Transmembrane</keyword>
<evidence type="ECO:0000313" key="3">
    <source>
        <dbReference type="EMBL" id="NGY04240.1"/>
    </source>
</evidence>
<evidence type="ECO:0000256" key="1">
    <source>
        <dbReference type="ARBA" id="ARBA00009617"/>
    </source>
</evidence>